<dbReference type="AlphaFoldDB" id="A0A558AJA4"/>
<dbReference type="GO" id="GO:0008840">
    <property type="term" value="F:4-hydroxy-tetrahydrodipicolinate synthase activity"/>
    <property type="evidence" value="ECO:0007669"/>
    <property type="project" value="TreeGrafter"/>
</dbReference>
<evidence type="ECO:0000313" key="4">
    <source>
        <dbReference type="Proteomes" id="UP000318578"/>
    </source>
</evidence>
<keyword evidence="1 2" id="KW-0456">Lyase</keyword>
<name>A0A558AJA4_9PSEU</name>
<dbReference type="SMART" id="SM01130">
    <property type="entry name" value="DHDPS"/>
    <property type="match status" value="1"/>
</dbReference>
<gene>
    <name evidence="3" type="ORF">FNH06_07250</name>
</gene>
<evidence type="ECO:0000256" key="2">
    <source>
        <dbReference type="PIRNR" id="PIRNR001365"/>
    </source>
</evidence>
<dbReference type="OrthoDB" id="3175637at2"/>
<dbReference type="InterPro" id="IPR002220">
    <property type="entry name" value="DapA-like"/>
</dbReference>
<dbReference type="Proteomes" id="UP000318578">
    <property type="component" value="Unassembled WGS sequence"/>
</dbReference>
<dbReference type="Pfam" id="PF00701">
    <property type="entry name" value="DHDPS"/>
    <property type="match status" value="1"/>
</dbReference>
<comment type="similarity">
    <text evidence="2">Belongs to the DapA family.</text>
</comment>
<dbReference type="PIRSF" id="PIRSF001365">
    <property type="entry name" value="DHDPS"/>
    <property type="match status" value="1"/>
</dbReference>
<dbReference type="CDD" id="cd00408">
    <property type="entry name" value="DHDPS-like"/>
    <property type="match status" value="1"/>
</dbReference>
<comment type="caution">
    <text evidence="3">The sequence shown here is derived from an EMBL/GenBank/DDBJ whole genome shotgun (WGS) entry which is preliminary data.</text>
</comment>
<proteinExistence type="inferred from homology"/>
<evidence type="ECO:0000313" key="3">
    <source>
        <dbReference type="EMBL" id="TVT24350.1"/>
    </source>
</evidence>
<dbReference type="Gene3D" id="3.20.20.70">
    <property type="entry name" value="Aldolase class I"/>
    <property type="match status" value="1"/>
</dbReference>
<reference evidence="3 4" key="1">
    <citation type="submission" date="2019-07" db="EMBL/GenBank/DDBJ databases">
        <title>New species of Amycolatopsis and Streptomyces.</title>
        <authorList>
            <person name="Duangmal K."/>
            <person name="Teo W.F.A."/>
            <person name="Lipun K."/>
        </authorList>
    </citation>
    <scope>NUCLEOTIDE SEQUENCE [LARGE SCALE GENOMIC DNA]</scope>
    <source>
        <strain evidence="3 4">JCM 30562</strain>
    </source>
</reference>
<dbReference type="PANTHER" id="PTHR12128">
    <property type="entry name" value="DIHYDRODIPICOLINATE SYNTHASE"/>
    <property type="match status" value="1"/>
</dbReference>
<dbReference type="InterPro" id="IPR013785">
    <property type="entry name" value="Aldolase_TIM"/>
</dbReference>
<sequence>MRNRLRRESVDLNGVIPANILPLDDDLSIDVEAYRRHVRHLAGITGVVAITCNGHAAEVSSLDRAERRKAVALAAETINGKVPLISGVYADNHIQAVEYARDAKDEGADALLVFPLPALALGGSQEMGYRHVAELAGATGLPLVLFSYPEFTGMHYGLDTLARICSLEQVVAVKEWSLDLRKHEETRRVLRELDHPVSLLTSFSTNLLPALASGADGILSGHGSVIADLQVRLLAAVRAHDLAEAERQYARIQALTRVIYRAPMANMYARMKEHLIMLGHELGPAVRPPLERVSEAERGQLRQALAEAGLLPTGAR</sequence>
<accession>A0A558AJA4</accession>
<dbReference type="SUPFAM" id="SSF51569">
    <property type="entry name" value="Aldolase"/>
    <property type="match status" value="1"/>
</dbReference>
<protein>
    <submittedName>
        <fullName evidence="3">Dihydrodipicolinate synthase family protein</fullName>
    </submittedName>
</protein>
<dbReference type="EMBL" id="VJZA01000007">
    <property type="protein sequence ID" value="TVT24350.1"/>
    <property type="molecule type" value="Genomic_DNA"/>
</dbReference>
<evidence type="ECO:0000256" key="1">
    <source>
        <dbReference type="ARBA" id="ARBA00023239"/>
    </source>
</evidence>
<keyword evidence="4" id="KW-1185">Reference proteome</keyword>
<dbReference type="PANTHER" id="PTHR12128:SF72">
    <property type="entry name" value="DIHYDRODIPICOLINATE SYNTHASE"/>
    <property type="match status" value="1"/>
</dbReference>
<organism evidence="3 4">
    <name type="scientific">Amycolatopsis acidiphila</name>
    <dbReference type="NCBI Taxonomy" id="715473"/>
    <lineage>
        <taxon>Bacteria</taxon>
        <taxon>Bacillati</taxon>
        <taxon>Actinomycetota</taxon>
        <taxon>Actinomycetes</taxon>
        <taxon>Pseudonocardiales</taxon>
        <taxon>Pseudonocardiaceae</taxon>
        <taxon>Amycolatopsis</taxon>
    </lineage>
</organism>